<evidence type="ECO:0000313" key="3">
    <source>
        <dbReference type="Proteomes" id="UP000244915"/>
    </source>
</evidence>
<dbReference type="OrthoDB" id="7170465at2"/>
<dbReference type="GO" id="GO:0005737">
    <property type="term" value="C:cytoplasm"/>
    <property type="evidence" value="ECO:0007669"/>
    <property type="project" value="TreeGrafter"/>
</dbReference>
<evidence type="ECO:0000313" key="2">
    <source>
        <dbReference type="EMBL" id="AWI85773.1"/>
    </source>
</evidence>
<protein>
    <submittedName>
        <fullName evidence="2">Epimerase</fullName>
    </submittedName>
</protein>
<dbReference type="PANTHER" id="PTHR48079">
    <property type="entry name" value="PROTEIN YEEZ"/>
    <property type="match status" value="1"/>
</dbReference>
<name>A0A2U8HIZ2_9RHOB</name>
<dbReference type="Pfam" id="PF01370">
    <property type="entry name" value="Epimerase"/>
    <property type="match status" value="1"/>
</dbReference>
<dbReference type="SUPFAM" id="SSF51735">
    <property type="entry name" value="NAD(P)-binding Rossmann-fold domains"/>
    <property type="match status" value="1"/>
</dbReference>
<dbReference type="InterPro" id="IPR036291">
    <property type="entry name" value="NAD(P)-bd_dom_sf"/>
</dbReference>
<proteinExistence type="predicted"/>
<dbReference type="InterPro" id="IPR001509">
    <property type="entry name" value="Epimerase_deHydtase"/>
</dbReference>
<reference evidence="2 3" key="1">
    <citation type="submission" date="2017-06" db="EMBL/GenBank/DDBJ databases">
        <title>Yangia sp. YSBP01 complete genome sequence.</title>
        <authorList>
            <person name="Woo J.-H."/>
            <person name="Kim H.-S."/>
        </authorList>
    </citation>
    <scope>NUCLEOTIDE SEQUENCE [LARGE SCALE GENOMIC DNA]</scope>
    <source>
        <strain evidence="2 3">YSBP01</strain>
    </source>
</reference>
<dbReference type="InterPro" id="IPR051783">
    <property type="entry name" value="NAD(P)-dependent_oxidoreduct"/>
</dbReference>
<dbReference type="AlphaFoldDB" id="A0A2U8HIZ2"/>
<organism evidence="2 3">
    <name type="scientific">Alloyangia pacifica</name>
    <dbReference type="NCBI Taxonomy" id="311180"/>
    <lineage>
        <taxon>Bacteria</taxon>
        <taxon>Pseudomonadati</taxon>
        <taxon>Pseudomonadota</taxon>
        <taxon>Alphaproteobacteria</taxon>
        <taxon>Rhodobacterales</taxon>
        <taxon>Roseobacteraceae</taxon>
        <taxon>Alloyangia</taxon>
    </lineage>
</organism>
<dbReference type="EMBL" id="CP022190">
    <property type="protein sequence ID" value="AWI85773.1"/>
    <property type="molecule type" value="Genomic_DNA"/>
</dbReference>
<sequence length="358" mass="38562">MTELSRSSRTALVLGATGGVGGAIARALADHGWSVRAMVRDPARASVGWPAARLTPDFVSGDAMVREDVIRAARQGRPAEIIVHAVNPPGYRDWDKLVLPMIDNTIAAARAVDGARVVLPGTVYNYDPAVTPAISAATPQTAKTRKGRIRVALEQRLADAAPDVPSLILRAGDFLGPGARSSWVSQAMLTAGAPVRKITTMAKGVPHAYAYLPDLAEAFAQLLDSPDRLLPHECLQFEGLWDADGRTLVETIRGVVGRSVPERSFPWWLMRLAAPFGGFPREAIEIEPVWRHPMRLDNTRLVELLGAEPRTPLSLAIEQSLADIGCLPDATAAPSHTCALYLSSKSHHLKADPRSRTP</sequence>
<dbReference type="KEGG" id="ypac:CEW88_19010"/>
<gene>
    <name evidence="2" type="ORF">CEW88_19010</name>
</gene>
<dbReference type="GO" id="GO:0004029">
    <property type="term" value="F:aldehyde dehydrogenase (NAD+) activity"/>
    <property type="evidence" value="ECO:0007669"/>
    <property type="project" value="TreeGrafter"/>
</dbReference>
<dbReference type="PANTHER" id="PTHR48079:SF6">
    <property type="entry name" value="NAD(P)-BINDING DOMAIN-CONTAINING PROTEIN-RELATED"/>
    <property type="match status" value="1"/>
</dbReference>
<dbReference type="Gene3D" id="3.40.50.720">
    <property type="entry name" value="NAD(P)-binding Rossmann-like Domain"/>
    <property type="match status" value="1"/>
</dbReference>
<dbReference type="RefSeq" id="WP_108969754.1">
    <property type="nucleotide sequence ID" value="NZ_CP022190.1"/>
</dbReference>
<evidence type="ECO:0000259" key="1">
    <source>
        <dbReference type="Pfam" id="PF01370"/>
    </source>
</evidence>
<accession>A0A2U8HIZ2</accession>
<feature type="domain" description="NAD-dependent epimerase/dehydratase" evidence="1">
    <location>
        <begin position="11"/>
        <end position="229"/>
    </location>
</feature>
<dbReference type="Proteomes" id="UP000244915">
    <property type="component" value="Chromosome 2"/>
</dbReference>